<dbReference type="AlphaFoldDB" id="A0A0B0N1S5"/>
<name>A0A0B0N1S5_GOSAR</name>
<protein>
    <submittedName>
        <fullName evidence="1">Uncharacterized protein</fullName>
    </submittedName>
</protein>
<dbReference type="Proteomes" id="UP000032142">
    <property type="component" value="Unassembled WGS sequence"/>
</dbReference>
<keyword evidence="2" id="KW-1185">Reference proteome</keyword>
<evidence type="ECO:0000313" key="1">
    <source>
        <dbReference type="EMBL" id="KHG06960.1"/>
    </source>
</evidence>
<sequence length="44" mass="5090">MIISCMHSREPHILRQDYQSRLMSSNLNCQSRLNSDPNRVTCPG</sequence>
<organism evidence="1 2">
    <name type="scientific">Gossypium arboreum</name>
    <name type="common">Tree cotton</name>
    <name type="synonym">Gossypium nanking</name>
    <dbReference type="NCBI Taxonomy" id="29729"/>
    <lineage>
        <taxon>Eukaryota</taxon>
        <taxon>Viridiplantae</taxon>
        <taxon>Streptophyta</taxon>
        <taxon>Embryophyta</taxon>
        <taxon>Tracheophyta</taxon>
        <taxon>Spermatophyta</taxon>
        <taxon>Magnoliopsida</taxon>
        <taxon>eudicotyledons</taxon>
        <taxon>Gunneridae</taxon>
        <taxon>Pentapetalae</taxon>
        <taxon>rosids</taxon>
        <taxon>malvids</taxon>
        <taxon>Malvales</taxon>
        <taxon>Malvaceae</taxon>
        <taxon>Malvoideae</taxon>
        <taxon>Gossypium</taxon>
    </lineage>
</organism>
<dbReference type="EMBL" id="JRRC01463695">
    <property type="protein sequence ID" value="KHG06960.1"/>
    <property type="molecule type" value="Genomic_DNA"/>
</dbReference>
<proteinExistence type="predicted"/>
<evidence type="ECO:0000313" key="2">
    <source>
        <dbReference type="Proteomes" id="UP000032142"/>
    </source>
</evidence>
<gene>
    <name evidence="1" type="ORF">F383_33439</name>
</gene>
<reference evidence="2" key="1">
    <citation type="submission" date="2014-09" db="EMBL/GenBank/DDBJ databases">
        <authorList>
            <person name="Mudge J."/>
            <person name="Ramaraj T."/>
            <person name="Lindquist I.E."/>
            <person name="Bharti A.K."/>
            <person name="Sundararajan A."/>
            <person name="Cameron C.T."/>
            <person name="Woodward J.E."/>
            <person name="May G.D."/>
            <person name="Brubaker C."/>
            <person name="Broadhvest J."/>
            <person name="Wilkins T.A."/>
        </authorList>
    </citation>
    <scope>NUCLEOTIDE SEQUENCE</scope>
    <source>
        <strain evidence="2">cv. AKA8401</strain>
    </source>
</reference>
<comment type="caution">
    <text evidence="1">The sequence shown here is derived from an EMBL/GenBank/DDBJ whole genome shotgun (WGS) entry which is preliminary data.</text>
</comment>
<accession>A0A0B0N1S5</accession>